<sequence>MLAKIRVERCDKAEACEMRNCQNPLDYTVWPTLENKVGLNPSRKCHCDHLRRPGLPLLNLNYGCSFHDGVLRTVI</sequence>
<evidence type="ECO:0000313" key="2">
    <source>
        <dbReference type="WBParaSite" id="Hba_07568"/>
    </source>
</evidence>
<dbReference type="Proteomes" id="UP000095283">
    <property type="component" value="Unplaced"/>
</dbReference>
<dbReference type="AlphaFoldDB" id="A0A1I7WQZ0"/>
<reference evidence="2" key="1">
    <citation type="submission" date="2016-11" db="UniProtKB">
        <authorList>
            <consortium name="WormBaseParasite"/>
        </authorList>
    </citation>
    <scope>IDENTIFICATION</scope>
</reference>
<organism evidence="1 2">
    <name type="scientific">Heterorhabditis bacteriophora</name>
    <name type="common">Entomopathogenic nematode worm</name>
    <dbReference type="NCBI Taxonomy" id="37862"/>
    <lineage>
        <taxon>Eukaryota</taxon>
        <taxon>Metazoa</taxon>
        <taxon>Ecdysozoa</taxon>
        <taxon>Nematoda</taxon>
        <taxon>Chromadorea</taxon>
        <taxon>Rhabditida</taxon>
        <taxon>Rhabditina</taxon>
        <taxon>Rhabditomorpha</taxon>
        <taxon>Strongyloidea</taxon>
        <taxon>Heterorhabditidae</taxon>
        <taxon>Heterorhabditis</taxon>
    </lineage>
</organism>
<proteinExistence type="predicted"/>
<keyword evidence="1" id="KW-1185">Reference proteome</keyword>
<name>A0A1I7WQZ0_HETBA</name>
<accession>A0A1I7WQZ0</accession>
<dbReference type="WBParaSite" id="Hba_07568">
    <property type="protein sequence ID" value="Hba_07568"/>
    <property type="gene ID" value="Hba_07568"/>
</dbReference>
<evidence type="ECO:0000313" key="1">
    <source>
        <dbReference type="Proteomes" id="UP000095283"/>
    </source>
</evidence>
<protein>
    <submittedName>
        <fullName evidence="2">Uncharacterized protein</fullName>
    </submittedName>
</protein>